<feature type="transmembrane region" description="Helical" evidence="1">
    <location>
        <begin position="24"/>
        <end position="46"/>
    </location>
</feature>
<dbReference type="AlphaFoldDB" id="A0A7Y9EB79"/>
<dbReference type="InterPro" id="IPR012495">
    <property type="entry name" value="TadE-like_dom"/>
</dbReference>
<comment type="caution">
    <text evidence="3">The sequence shown here is derived from an EMBL/GenBank/DDBJ whole genome shotgun (WGS) entry which is preliminary data.</text>
</comment>
<sequence>MSRTAAGGRPVRGARDAGTAAVEFAAVLPIAGVGILLCLQALVAVVSVERVQNAARTGARVAAQRQDPGACPAAARGALPGWAREPRAVGTAAGDGVSCEVTVRTPLLVPGVPLDLEFTRTVHMPGG</sequence>
<organism evidence="3 4">
    <name type="scientific">Actinomadura luteofluorescens</name>
    <dbReference type="NCBI Taxonomy" id="46163"/>
    <lineage>
        <taxon>Bacteria</taxon>
        <taxon>Bacillati</taxon>
        <taxon>Actinomycetota</taxon>
        <taxon>Actinomycetes</taxon>
        <taxon>Streptosporangiales</taxon>
        <taxon>Thermomonosporaceae</taxon>
        <taxon>Actinomadura</taxon>
    </lineage>
</organism>
<name>A0A7Y9EB79_9ACTN</name>
<reference evidence="3 4" key="1">
    <citation type="submission" date="2020-07" db="EMBL/GenBank/DDBJ databases">
        <title>Sequencing the genomes of 1000 actinobacteria strains.</title>
        <authorList>
            <person name="Klenk H.-P."/>
        </authorList>
    </citation>
    <scope>NUCLEOTIDE SEQUENCE [LARGE SCALE GENOMIC DNA]</scope>
    <source>
        <strain evidence="3 4">DSM 40398</strain>
    </source>
</reference>
<keyword evidence="4" id="KW-1185">Reference proteome</keyword>
<keyword evidence="1" id="KW-0812">Transmembrane</keyword>
<feature type="domain" description="TadE-like" evidence="2">
    <location>
        <begin position="18"/>
        <end position="60"/>
    </location>
</feature>
<evidence type="ECO:0000313" key="3">
    <source>
        <dbReference type="EMBL" id="NYD44569.1"/>
    </source>
</evidence>
<gene>
    <name evidence="3" type="ORF">BJY14_000552</name>
</gene>
<dbReference type="EMBL" id="JACCBA010000001">
    <property type="protein sequence ID" value="NYD44569.1"/>
    <property type="molecule type" value="Genomic_DNA"/>
</dbReference>
<keyword evidence="1" id="KW-1133">Transmembrane helix</keyword>
<proteinExistence type="predicted"/>
<dbReference type="Pfam" id="PF07811">
    <property type="entry name" value="TadE"/>
    <property type="match status" value="1"/>
</dbReference>
<keyword evidence="1" id="KW-0472">Membrane</keyword>
<dbReference type="Proteomes" id="UP000529783">
    <property type="component" value="Unassembled WGS sequence"/>
</dbReference>
<evidence type="ECO:0000256" key="1">
    <source>
        <dbReference type="SAM" id="Phobius"/>
    </source>
</evidence>
<protein>
    <recommendedName>
        <fullName evidence="2">TadE-like domain-containing protein</fullName>
    </recommendedName>
</protein>
<dbReference type="RefSeq" id="WP_179842131.1">
    <property type="nucleotide sequence ID" value="NZ_JACCBA010000001.1"/>
</dbReference>
<evidence type="ECO:0000259" key="2">
    <source>
        <dbReference type="Pfam" id="PF07811"/>
    </source>
</evidence>
<evidence type="ECO:0000313" key="4">
    <source>
        <dbReference type="Proteomes" id="UP000529783"/>
    </source>
</evidence>
<accession>A0A7Y9EB79</accession>